<evidence type="ECO:0000313" key="3">
    <source>
        <dbReference type="EMBL" id="CAK0859523.1"/>
    </source>
</evidence>
<proteinExistence type="predicted"/>
<comment type="caution">
    <text evidence="3">The sequence shown here is derived from an EMBL/GenBank/DDBJ whole genome shotgun (WGS) entry which is preliminary data.</text>
</comment>
<feature type="region of interest" description="Disordered" evidence="1">
    <location>
        <begin position="75"/>
        <end position="110"/>
    </location>
</feature>
<accession>A0ABN9UJ32</accession>
<protein>
    <recommendedName>
        <fullName evidence="5">Transmembrane protein 231</fullName>
    </recommendedName>
</protein>
<evidence type="ECO:0000313" key="4">
    <source>
        <dbReference type="Proteomes" id="UP001189429"/>
    </source>
</evidence>
<organism evidence="3 4">
    <name type="scientific">Prorocentrum cordatum</name>
    <dbReference type="NCBI Taxonomy" id="2364126"/>
    <lineage>
        <taxon>Eukaryota</taxon>
        <taxon>Sar</taxon>
        <taxon>Alveolata</taxon>
        <taxon>Dinophyceae</taxon>
        <taxon>Prorocentrales</taxon>
        <taxon>Prorocentraceae</taxon>
        <taxon>Prorocentrum</taxon>
    </lineage>
</organism>
<reference evidence="3" key="1">
    <citation type="submission" date="2023-10" db="EMBL/GenBank/DDBJ databases">
        <authorList>
            <person name="Chen Y."/>
            <person name="Shah S."/>
            <person name="Dougan E. K."/>
            <person name="Thang M."/>
            <person name="Chan C."/>
        </authorList>
    </citation>
    <scope>NUCLEOTIDE SEQUENCE [LARGE SCALE GENOMIC DNA]</scope>
</reference>
<evidence type="ECO:0008006" key="5">
    <source>
        <dbReference type="Google" id="ProtNLM"/>
    </source>
</evidence>
<feature type="transmembrane region" description="Helical" evidence="2">
    <location>
        <begin position="279"/>
        <end position="302"/>
    </location>
</feature>
<dbReference type="Proteomes" id="UP001189429">
    <property type="component" value="Unassembled WGS sequence"/>
</dbReference>
<keyword evidence="2" id="KW-0812">Transmembrane</keyword>
<evidence type="ECO:0000256" key="2">
    <source>
        <dbReference type="SAM" id="Phobius"/>
    </source>
</evidence>
<keyword evidence="2" id="KW-1133">Transmembrane helix</keyword>
<name>A0ABN9UJ32_9DINO</name>
<dbReference type="EMBL" id="CAUYUJ010015910">
    <property type="protein sequence ID" value="CAK0859523.1"/>
    <property type="molecule type" value="Genomic_DNA"/>
</dbReference>
<gene>
    <name evidence="3" type="ORF">PCOR1329_LOCUS48860</name>
</gene>
<evidence type="ECO:0000256" key="1">
    <source>
        <dbReference type="SAM" id="MobiDB-lite"/>
    </source>
</evidence>
<sequence length="328" mass="33600">MTSSSTATSTSASSTSGSSTSSVTVTSLSMTSTSGSSTSSVTVTSVSMTSSSTATSTSASSTSGSSTSSVTVTSLSISNTSGTSTSRTLTSSTESSSSSTTSTSSGSSSVTGLTNIASDTIQNNLSNSEVPLQLSGSILASFSDPGAFGNDPLAAEKVLNPFRLTISQVVSIPASYVSVWYVKSRRVRAATRQLIGDTFEVEFNINVPSDSAADVPDVVDAEASLTYVSIILFTSLLQDHIDSIFGEGVHSVSVLDIAVIAVDVTHDIQAGSSDSRSPLLLFVIVCGALCCLACPFTIIPLLSRRRPLSVDVEWSIGSVEHDMDVLSL</sequence>
<keyword evidence="4" id="KW-1185">Reference proteome</keyword>
<feature type="region of interest" description="Disordered" evidence="1">
    <location>
        <begin position="1"/>
        <end position="41"/>
    </location>
</feature>
<keyword evidence="2" id="KW-0472">Membrane</keyword>